<proteinExistence type="predicted"/>
<name>A0A0B7H7X1_9FLAO</name>
<organism evidence="1 2">
    <name type="scientific">Capnocytophaga canimorsus</name>
    <dbReference type="NCBI Taxonomy" id="28188"/>
    <lineage>
        <taxon>Bacteria</taxon>
        <taxon>Pseudomonadati</taxon>
        <taxon>Bacteroidota</taxon>
        <taxon>Flavobacteriia</taxon>
        <taxon>Flavobacteriales</taxon>
        <taxon>Flavobacteriaceae</taxon>
        <taxon>Capnocytophaga</taxon>
    </lineage>
</organism>
<dbReference type="AlphaFoldDB" id="A0A0B7H7X1"/>
<accession>A0A0B7H7X1</accession>
<dbReference type="EMBL" id="CDOE01000041">
    <property type="protein sequence ID" value="CEN33708.1"/>
    <property type="molecule type" value="Genomic_DNA"/>
</dbReference>
<gene>
    <name evidence="1" type="ORF">CCAN12_460003</name>
</gene>
<evidence type="ECO:0000313" key="1">
    <source>
        <dbReference type="EMBL" id="CEN33708.1"/>
    </source>
</evidence>
<reference evidence="1 2" key="1">
    <citation type="submission" date="2015-01" db="EMBL/GenBank/DDBJ databases">
        <authorList>
            <person name="Xiang T."/>
            <person name="Song Y."/>
            <person name="Huang L."/>
            <person name="Wang B."/>
            <person name="Wu P."/>
        </authorList>
    </citation>
    <scope>NUCLEOTIDE SEQUENCE [LARGE SCALE GENOMIC DNA]</scope>
    <source>
        <strain evidence="1 2">Cc12</strain>
    </source>
</reference>
<dbReference type="Proteomes" id="UP000044026">
    <property type="component" value="Unassembled WGS sequence"/>
</dbReference>
<evidence type="ECO:0000313" key="2">
    <source>
        <dbReference type="Proteomes" id="UP000044026"/>
    </source>
</evidence>
<sequence length="41" mass="5177">MVREYIYFCKIYTQIYYSVGNGFRSYEKVFFKFINKKYIII</sequence>
<protein>
    <submittedName>
        <fullName evidence="1">Uncharacterized protein</fullName>
    </submittedName>
</protein>